<protein>
    <submittedName>
        <fullName evidence="2">Uncharacterized protein</fullName>
    </submittedName>
</protein>
<dbReference type="EMBL" id="MG920059">
    <property type="protein sequence ID" value="AVJ49033.1"/>
    <property type="molecule type" value="Genomic_DNA"/>
</dbReference>
<sequence>MVVSRSTHLGRDSMTTFGANGTPVSDDALSQATQPGAPTVADRPDTASLAAKFAEQHPEQALEPIPDGDGGTEETAPGTDIEVTRLGGELVKSTWEHDFLEFQGDKLEIRVPQQQALAAYSLAMSPYVPPKVRNDISGMFVVRHLSAESYGVVMSRLMDPDDPDYSVETLGELMGAIVNTALPEITETIEKDAKASK</sequence>
<reference evidence="2 3" key="1">
    <citation type="submission" date="2018-02" db="EMBL/GenBank/DDBJ databases">
        <authorList>
            <person name="Ng W.L."/>
            <person name="Stoner T.H."/>
            <person name="Russell D.A."/>
            <person name="Garlena R.A."/>
            <person name="Stoner T.H."/>
            <person name="Pope W.H."/>
            <person name="Jacobs-Sera D."/>
            <person name="Hatfull G.F."/>
        </authorList>
    </citation>
    <scope>NUCLEOTIDE SEQUENCE [LARGE SCALE GENOMIC DNA]</scope>
</reference>
<gene>
    <name evidence="2" type="primary">27</name>
    <name evidence="2" type="ORF">PBI_BALOO_27</name>
</gene>
<dbReference type="Proteomes" id="UP000241655">
    <property type="component" value="Segment"/>
</dbReference>
<evidence type="ECO:0000313" key="3">
    <source>
        <dbReference type="Proteomes" id="UP000241655"/>
    </source>
</evidence>
<feature type="region of interest" description="Disordered" evidence="1">
    <location>
        <begin position="1"/>
        <end position="79"/>
    </location>
</feature>
<feature type="compositionally biased region" description="Polar residues" evidence="1">
    <location>
        <begin position="1"/>
        <end position="36"/>
    </location>
</feature>
<evidence type="ECO:0000313" key="2">
    <source>
        <dbReference type="EMBL" id="AVJ49033.1"/>
    </source>
</evidence>
<accession>A0A2P1CCU2</accession>
<dbReference type="Pfam" id="PF23781">
    <property type="entry name" value="Phage_TAC_16"/>
    <property type="match status" value="1"/>
</dbReference>
<name>A0A2P1CCU2_9CAUD</name>
<organism evidence="2 3">
    <name type="scientific">Mycobacterium phage Baloo</name>
    <dbReference type="NCBI Taxonomy" id="2099645"/>
    <lineage>
        <taxon>Viruses</taxon>
        <taxon>Duplodnaviria</taxon>
        <taxon>Heunggongvirae</taxon>
        <taxon>Uroviricota</taxon>
        <taxon>Caudoviricetes</taxon>
        <taxon>Bclasvirinae</taxon>
        <taxon>Pipefishvirus</taxon>
        <taxon>Pipefishvirus athena</taxon>
    </lineage>
</organism>
<dbReference type="InterPro" id="IPR056927">
    <property type="entry name" value="Phage_TAC"/>
</dbReference>
<proteinExistence type="predicted"/>
<evidence type="ECO:0000256" key="1">
    <source>
        <dbReference type="SAM" id="MobiDB-lite"/>
    </source>
</evidence>